<sequence>MSMLVLDEDIMIDKLFTPLGNWDIKKFKVNFSNYDVEAILKILMGTKDMKDTFIWHFERSGVYSIKNRYCLGKDVDTTTEPSYSTYKKLWWKSLWGLELPLKIKIFIWRAFYDWILTLANLRKKGIKVDRIYPFCKAGEESTVHALWLCHNLKMIRKE</sequence>
<protein>
    <recommendedName>
        <fullName evidence="1">Reverse transcriptase zinc-binding domain-containing protein</fullName>
    </recommendedName>
</protein>
<keyword evidence="3" id="KW-1185">Reference proteome</keyword>
<comment type="caution">
    <text evidence="2">The sequence shown here is derived from an EMBL/GenBank/DDBJ whole genome shotgun (WGS) entry which is preliminary data.</text>
</comment>
<accession>A0AAD9TZV7</accession>
<dbReference type="InterPro" id="IPR026960">
    <property type="entry name" value="RVT-Znf"/>
</dbReference>
<evidence type="ECO:0000259" key="1">
    <source>
        <dbReference type="Pfam" id="PF13966"/>
    </source>
</evidence>
<gene>
    <name evidence="2" type="ORF">Ddye_020252</name>
</gene>
<evidence type="ECO:0000313" key="2">
    <source>
        <dbReference type="EMBL" id="KAK2645057.1"/>
    </source>
</evidence>
<dbReference type="AlphaFoldDB" id="A0AAD9TZV7"/>
<proteinExistence type="predicted"/>
<name>A0AAD9TZV7_9ROSI</name>
<dbReference type="Proteomes" id="UP001280121">
    <property type="component" value="Unassembled WGS sequence"/>
</dbReference>
<organism evidence="2 3">
    <name type="scientific">Dipteronia dyeriana</name>
    <dbReference type="NCBI Taxonomy" id="168575"/>
    <lineage>
        <taxon>Eukaryota</taxon>
        <taxon>Viridiplantae</taxon>
        <taxon>Streptophyta</taxon>
        <taxon>Embryophyta</taxon>
        <taxon>Tracheophyta</taxon>
        <taxon>Spermatophyta</taxon>
        <taxon>Magnoliopsida</taxon>
        <taxon>eudicotyledons</taxon>
        <taxon>Gunneridae</taxon>
        <taxon>Pentapetalae</taxon>
        <taxon>rosids</taxon>
        <taxon>malvids</taxon>
        <taxon>Sapindales</taxon>
        <taxon>Sapindaceae</taxon>
        <taxon>Hippocastanoideae</taxon>
        <taxon>Acereae</taxon>
        <taxon>Dipteronia</taxon>
    </lineage>
</organism>
<reference evidence="2" key="1">
    <citation type="journal article" date="2023" name="Plant J.">
        <title>Genome sequences and population genomics provide insights into the demographic history, inbreeding, and mutation load of two 'living fossil' tree species of Dipteronia.</title>
        <authorList>
            <person name="Feng Y."/>
            <person name="Comes H.P."/>
            <person name="Chen J."/>
            <person name="Zhu S."/>
            <person name="Lu R."/>
            <person name="Zhang X."/>
            <person name="Li P."/>
            <person name="Qiu J."/>
            <person name="Olsen K.M."/>
            <person name="Qiu Y."/>
        </authorList>
    </citation>
    <scope>NUCLEOTIDE SEQUENCE</scope>
    <source>
        <strain evidence="2">KIB01</strain>
    </source>
</reference>
<feature type="domain" description="Reverse transcriptase zinc-binding" evidence="1">
    <location>
        <begin position="87"/>
        <end position="152"/>
    </location>
</feature>
<evidence type="ECO:0000313" key="3">
    <source>
        <dbReference type="Proteomes" id="UP001280121"/>
    </source>
</evidence>
<dbReference type="Pfam" id="PF13966">
    <property type="entry name" value="zf-RVT"/>
    <property type="match status" value="1"/>
</dbReference>
<dbReference type="EMBL" id="JANJYI010000006">
    <property type="protein sequence ID" value="KAK2645057.1"/>
    <property type="molecule type" value="Genomic_DNA"/>
</dbReference>